<keyword evidence="5" id="KW-1185">Reference proteome</keyword>
<gene>
    <name evidence="4" type="ORF">WJX75_003008</name>
</gene>
<dbReference type="Proteomes" id="UP001491310">
    <property type="component" value="Unassembled WGS sequence"/>
</dbReference>
<dbReference type="PANTHER" id="PTHR43550">
    <property type="entry name" value="3-KETODIHYDROSPHINGOSINE REDUCTASE"/>
    <property type="match status" value="1"/>
</dbReference>
<sequence>MCRGSDGIGLALATVFLERKAKVTIASRSESKLASARNALKERAGSESLFSCSVDVGDWKEVQRATAQAEEQLGPIDVVIASAGTPSSALFEELSVEEYERLNRVNYLGVIYTIKAGTVNMLKRRRGHILIVSSLSGFVALPGQTAYSATKFALRGFADALQFELAGSGVSLSIAFPGMTQSSMLNAMDARTRALINELPSVNVYPARQVAEMMVRGMEKGRYVVHFPDTVATCITAALAGTSAPSLPLWLTILLAPITVLVMQLYRWIIKRAFWKIKHQNFSSASQVQKKIS</sequence>
<dbReference type="PRINTS" id="PR00081">
    <property type="entry name" value="GDHRDH"/>
</dbReference>
<dbReference type="PRINTS" id="PR00080">
    <property type="entry name" value="SDRFAMILY"/>
</dbReference>
<comment type="similarity">
    <text evidence="1">Belongs to the short-chain dehydrogenases/reductases (SDR) family.</text>
</comment>
<dbReference type="InterPro" id="IPR057326">
    <property type="entry name" value="KR_dom"/>
</dbReference>
<evidence type="ECO:0000256" key="1">
    <source>
        <dbReference type="RuleBase" id="RU000363"/>
    </source>
</evidence>
<proteinExistence type="inferred from homology"/>
<feature type="transmembrane region" description="Helical" evidence="2">
    <location>
        <begin position="223"/>
        <end position="241"/>
    </location>
</feature>
<dbReference type="EMBL" id="JALJOT010000006">
    <property type="protein sequence ID" value="KAK9909486.1"/>
    <property type="molecule type" value="Genomic_DNA"/>
</dbReference>
<evidence type="ECO:0000313" key="5">
    <source>
        <dbReference type="Proteomes" id="UP001491310"/>
    </source>
</evidence>
<keyword evidence="2" id="KW-1133">Transmembrane helix</keyword>
<accession>A0ABR2YSC4</accession>
<evidence type="ECO:0000313" key="4">
    <source>
        <dbReference type="EMBL" id="KAK9909486.1"/>
    </source>
</evidence>
<feature type="transmembrane region" description="Helical" evidence="2">
    <location>
        <begin position="247"/>
        <end position="269"/>
    </location>
</feature>
<keyword evidence="2" id="KW-0472">Membrane</keyword>
<dbReference type="InterPro" id="IPR020904">
    <property type="entry name" value="Sc_DH/Rdtase_CS"/>
</dbReference>
<dbReference type="SUPFAM" id="SSF51735">
    <property type="entry name" value="NAD(P)-binding Rossmann-fold domains"/>
    <property type="match status" value="1"/>
</dbReference>
<protein>
    <recommendedName>
        <fullName evidence="3">Ketoreductase domain-containing protein</fullName>
    </recommendedName>
</protein>
<name>A0ABR2YSC4_9CHLO</name>
<dbReference type="InterPro" id="IPR002347">
    <property type="entry name" value="SDR_fam"/>
</dbReference>
<evidence type="ECO:0000259" key="3">
    <source>
        <dbReference type="SMART" id="SM00822"/>
    </source>
</evidence>
<dbReference type="InterPro" id="IPR036291">
    <property type="entry name" value="NAD(P)-bd_dom_sf"/>
</dbReference>
<dbReference type="Gene3D" id="3.40.50.720">
    <property type="entry name" value="NAD(P)-binding Rossmann-like Domain"/>
    <property type="match status" value="1"/>
</dbReference>
<reference evidence="4 5" key="1">
    <citation type="journal article" date="2024" name="Nat. Commun.">
        <title>Phylogenomics reveals the evolutionary origins of lichenization in chlorophyte algae.</title>
        <authorList>
            <person name="Puginier C."/>
            <person name="Libourel C."/>
            <person name="Otte J."/>
            <person name="Skaloud P."/>
            <person name="Haon M."/>
            <person name="Grisel S."/>
            <person name="Petersen M."/>
            <person name="Berrin J.G."/>
            <person name="Delaux P.M."/>
            <person name="Dal Grande F."/>
            <person name="Keller J."/>
        </authorList>
    </citation>
    <scope>NUCLEOTIDE SEQUENCE [LARGE SCALE GENOMIC DNA]</scope>
    <source>
        <strain evidence="4 5">SAG 216-7</strain>
    </source>
</reference>
<comment type="caution">
    <text evidence="4">The sequence shown here is derived from an EMBL/GenBank/DDBJ whole genome shotgun (WGS) entry which is preliminary data.</text>
</comment>
<dbReference type="SMART" id="SM00822">
    <property type="entry name" value="PKS_KR"/>
    <property type="match status" value="1"/>
</dbReference>
<dbReference type="PANTHER" id="PTHR43550:SF3">
    <property type="entry name" value="3-KETODIHYDROSPHINGOSINE REDUCTASE"/>
    <property type="match status" value="1"/>
</dbReference>
<evidence type="ECO:0000256" key="2">
    <source>
        <dbReference type="SAM" id="Phobius"/>
    </source>
</evidence>
<dbReference type="Pfam" id="PF00106">
    <property type="entry name" value="adh_short"/>
    <property type="match status" value="1"/>
</dbReference>
<keyword evidence="2" id="KW-0812">Transmembrane</keyword>
<feature type="domain" description="Ketoreductase" evidence="3">
    <location>
        <begin position="4"/>
        <end position="182"/>
    </location>
</feature>
<dbReference type="PROSITE" id="PS00061">
    <property type="entry name" value="ADH_SHORT"/>
    <property type="match status" value="1"/>
</dbReference>
<organism evidence="4 5">
    <name type="scientific">Coccomyxa subellipsoidea</name>
    <dbReference type="NCBI Taxonomy" id="248742"/>
    <lineage>
        <taxon>Eukaryota</taxon>
        <taxon>Viridiplantae</taxon>
        <taxon>Chlorophyta</taxon>
        <taxon>core chlorophytes</taxon>
        <taxon>Trebouxiophyceae</taxon>
        <taxon>Trebouxiophyceae incertae sedis</taxon>
        <taxon>Coccomyxaceae</taxon>
        <taxon>Coccomyxa</taxon>
    </lineage>
</organism>